<dbReference type="EMBL" id="PITJ01002857">
    <property type="protein sequence ID" value="TBT96638.1"/>
    <property type="molecule type" value="Genomic_DNA"/>
</dbReference>
<gene>
    <name evidence="1" type="ORF">CWI37_2857p0010</name>
</gene>
<comment type="caution">
    <text evidence="1">The sequence shown here is derived from an EMBL/GenBank/DDBJ whole genome shotgun (WGS) entry which is preliminary data.</text>
</comment>
<evidence type="ECO:0000313" key="1">
    <source>
        <dbReference type="EMBL" id="TBT96638.1"/>
    </source>
</evidence>
<evidence type="ECO:0000313" key="2">
    <source>
        <dbReference type="Proteomes" id="UP000292362"/>
    </source>
</evidence>
<name>A0A4Q9KPU3_9MICR</name>
<accession>A0A4Q9KPU3</accession>
<sequence>MKRLTIGLVNLQHTKKQTQKAGSQKWTIPPYLNIWLDLHCEKRLGTSNERELAMGVRPPKDTVALKGVLLHI</sequence>
<reference evidence="1 2" key="1">
    <citation type="submission" date="2017-12" db="EMBL/GenBank/DDBJ databases">
        <authorList>
            <person name="Pombert J.-F."/>
            <person name="Haag K.L."/>
            <person name="Ebert D."/>
        </authorList>
    </citation>
    <scope>NUCLEOTIDE SEQUENCE [LARGE SCALE GENOMIC DNA]</scope>
    <source>
        <strain evidence="1">FI-OER-3-3</strain>
    </source>
</reference>
<organism evidence="1 2">
    <name type="scientific">Hamiltosporidium tvaerminnensis</name>
    <dbReference type="NCBI Taxonomy" id="1176355"/>
    <lineage>
        <taxon>Eukaryota</taxon>
        <taxon>Fungi</taxon>
        <taxon>Fungi incertae sedis</taxon>
        <taxon>Microsporidia</taxon>
        <taxon>Dubosqiidae</taxon>
        <taxon>Hamiltosporidium</taxon>
    </lineage>
</organism>
<protein>
    <submittedName>
        <fullName evidence="1">Uncharacterized protein</fullName>
    </submittedName>
</protein>
<dbReference type="AlphaFoldDB" id="A0A4Q9KPU3"/>
<dbReference type="VEuPathDB" id="MicrosporidiaDB:CWI37_2857p0010"/>
<dbReference type="Proteomes" id="UP000292362">
    <property type="component" value="Unassembled WGS sequence"/>
</dbReference>
<proteinExistence type="predicted"/>